<dbReference type="EMBL" id="AYRZ02000007">
    <property type="protein sequence ID" value="PHT77414.1"/>
    <property type="molecule type" value="Genomic_DNA"/>
</dbReference>
<sequence>MVERFQLRTLHVKVCCFLSYFGVDTQEGLMAVCGSRTHIGHFVGNRDFAKESLSVREEELMLQRGGAIPLKLNSGSFYLPHPAKAKTGGEDAHFVCILTPAICAADGVGGWAGLGIDAGLYARELMSHSSTAILDEPKGSVNLIRAGERAYVRAKAKDELFDNLYDEDISGVVFQAMEAGLGPQMTYEQWIILSHRLSLMELARLDLGTTMGNWTTSL</sequence>
<comment type="caution">
    <text evidence="2">The sequence shown here is derived from an EMBL/GenBank/DDBJ whole genome shotgun (WGS) entry which is preliminary data.</text>
</comment>
<evidence type="ECO:0000256" key="1">
    <source>
        <dbReference type="RuleBase" id="RU366020"/>
    </source>
</evidence>
<dbReference type="PANTHER" id="PTHR12320">
    <property type="entry name" value="PROTEIN PHOSPHATASE 2C"/>
    <property type="match status" value="1"/>
</dbReference>
<dbReference type="GO" id="GO:0046872">
    <property type="term" value="F:metal ion binding"/>
    <property type="evidence" value="ECO:0007669"/>
    <property type="project" value="UniProtKB-UniRule"/>
</dbReference>
<keyword evidence="1" id="KW-0904">Protein phosphatase</keyword>
<accession>A0A2G2Z631</accession>
<organism evidence="2 3">
    <name type="scientific">Capsicum annuum</name>
    <name type="common">Capsicum pepper</name>
    <dbReference type="NCBI Taxonomy" id="4072"/>
    <lineage>
        <taxon>Eukaryota</taxon>
        <taxon>Viridiplantae</taxon>
        <taxon>Streptophyta</taxon>
        <taxon>Embryophyta</taxon>
        <taxon>Tracheophyta</taxon>
        <taxon>Spermatophyta</taxon>
        <taxon>Magnoliopsida</taxon>
        <taxon>eudicotyledons</taxon>
        <taxon>Gunneridae</taxon>
        <taxon>Pentapetalae</taxon>
        <taxon>asterids</taxon>
        <taxon>lamiids</taxon>
        <taxon>Solanales</taxon>
        <taxon>Solanaceae</taxon>
        <taxon>Solanoideae</taxon>
        <taxon>Capsiceae</taxon>
        <taxon>Capsicum</taxon>
    </lineage>
</organism>
<dbReference type="InterPro" id="IPR039123">
    <property type="entry name" value="PPTC7"/>
</dbReference>
<comment type="cofactor">
    <cofactor evidence="1">
        <name>Mg(2+)</name>
        <dbReference type="ChEBI" id="CHEBI:18420"/>
    </cofactor>
</comment>
<dbReference type="EC" id="3.1.3.16" evidence="1"/>
<comment type="cofactor">
    <cofactor evidence="1">
        <name>Mn(2+)</name>
        <dbReference type="ChEBI" id="CHEBI:29035"/>
    </cofactor>
</comment>
<keyword evidence="1" id="KW-0464">Manganese</keyword>
<dbReference type="AlphaFoldDB" id="A0A2G2Z631"/>
<comment type="catalytic activity">
    <reaction evidence="1">
        <text>O-phospho-L-threonyl-[protein] + H2O = L-threonyl-[protein] + phosphate</text>
        <dbReference type="Rhea" id="RHEA:47004"/>
        <dbReference type="Rhea" id="RHEA-COMP:11060"/>
        <dbReference type="Rhea" id="RHEA-COMP:11605"/>
        <dbReference type="ChEBI" id="CHEBI:15377"/>
        <dbReference type="ChEBI" id="CHEBI:30013"/>
        <dbReference type="ChEBI" id="CHEBI:43474"/>
        <dbReference type="ChEBI" id="CHEBI:61977"/>
        <dbReference type="EC" id="3.1.3.16"/>
    </reaction>
</comment>
<dbReference type="STRING" id="4072.A0A2G2Z631"/>
<dbReference type="Gramene" id="PHT77414">
    <property type="protein sequence ID" value="PHT77414"/>
    <property type="gene ID" value="T459_20936"/>
</dbReference>
<dbReference type="PANTHER" id="PTHR12320:SF47">
    <property type="entry name" value="PROTEIN PHOSPHATASE"/>
    <property type="match status" value="1"/>
</dbReference>
<keyword evidence="3" id="KW-1185">Reference proteome</keyword>
<keyword evidence="1" id="KW-0378">Hydrolase</keyword>
<comment type="catalytic activity">
    <reaction evidence="1">
        <text>O-phospho-L-seryl-[protein] + H2O = L-seryl-[protein] + phosphate</text>
        <dbReference type="Rhea" id="RHEA:20629"/>
        <dbReference type="Rhea" id="RHEA-COMP:9863"/>
        <dbReference type="Rhea" id="RHEA-COMP:11604"/>
        <dbReference type="ChEBI" id="CHEBI:15377"/>
        <dbReference type="ChEBI" id="CHEBI:29999"/>
        <dbReference type="ChEBI" id="CHEBI:43474"/>
        <dbReference type="ChEBI" id="CHEBI:83421"/>
        <dbReference type="EC" id="3.1.3.16"/>
    </reaction>
</comment>
<reference evidence="2 3" key="1">
    <citation type="journal article" date="2014" name="Nat. Genet.">
        <title>Genome sequence of the hot pepper provides insights into the evolution of pungency in Capsicum species.</title>
        <authorList>
            <person name="Kim S."/>
            <person name="Park M."/>
            <person name="Yeom S.I."/>
            <person name="Kim Y.M."/>
            <person name="Lee J.M."/>
            <person name="Lee H.A."/>
            <person name="Seo E."/>
            <person name="Choi J."/>
            <person name="Cheong K."/>
            <person name="Kim K.T."/>
            <person name="Jung K."/>
            <person name="Lee G.W."/>
            <person name="Oh S.K."/>
            <person name="Bae C."/>
            <person name="Kim S.B."/>
            <person name="Lee H.Y."/>
            <person name="Kim S.Y."/>
            <person name="Kim M.S."/>
            <person name="Kang B.C."/>
            <person name="Jo Y.D."/>
            <person name="Yang H.B."/>
            <person name="Jeong H.J."/>
            <person name="Kang W.H."/>
            <person name="Kwon J.K."/>
            <person name="Shin C."/>
            <person name="Lim J.Y."/>
            <person name="Park J.H."/>
            <person name="Huh J.H."/>
            <person name="Kim J.S."/>
            <person name="Kim B.D."/>
            <person name="Cohen O."/>
            <person name="Paran I."/>
            <person name="Suh M.C."/>
            <person name="Lee S.B."/>
            <person name="Kim Y.K."/>
            <person name="Shin Y."/>
            <person name="Noh S.J."/>
            <person name="Park J."/>
            <person name="Seo Y.S."/>
            <person name="Kwon S.Y."/>
            <person name="Kim H.A."/>
            <person name="Park J.M."/>
            <person name="Kim H.J."/>
            <person name="Choi S.B."/>
            <person name="Bosland P.W."/>
            <person name="Reeves G."/>
            <person name="Jo S.H."/>
            <person name="Lee B.W."/>
            <person name="Cho H.T."/>
            <person name="Choi H.S."/>
            <person name="Lee M.S."/>
            <person name="Yu Y."/>
            <person name="Do Choi Y."/>
            <person name="Park B.S."/>
            <person name="van Deynze A."/>
            <person name="Ashrafi H."/>
            <person name="Hill T."/>
            <person name="Kim W.T."/>
            <person name="Pai H.S."/>
            <person name="Ahn H.K."/>
            <person name="Yeam I."/>
            <person name="Giovannoni J.J."/>
            <person name="Rose J.K."/>
            <person name="Sorensen I."/>
            <person name="Lee S.J."/>
            <person name="Kim R.W."/>
            <person name="Choi I.Y."/>
            <person name="Choi B.S."/>
            <person name="Lim J.S."/>
            <person name="Lee Y.H."/>
            <person name="Choi D."/>
        </authorList>
    </citation>
    <scope>NUCLEOTIDE SEQUENCE [LARGE SCALE GENOMIC DNA]</scope>
    <source>
        <strain evidence="3">cv. CM334</strain>
    </source>
</reference>
<comment type="similarity">
    <text evidence="1">Belongs to the PP2C family.</text>
</comment>
<gene>
    <name evidence="2" type="ORF">T459_20936</name>
</gene>
<proteinExistence type="inferred from homology"/>
<keyword evidence="1" id="KW-0460">Magnesium</keyword>
<evidence type="ECO:0000313" key="3">
    <source>
        <dbReference type="Proteomes" id="UP000222542"/>
    </source>
</evidence>
<dbReference type="Proteomes" id="UP000222542">
    <property type="component" value="Unassembled WGS sequence"/>
</dbReference>
<name>A0A2G2Z631_CAPAN</name>
<dbReference type="GO" id="GO:0004722">
    <property type="term" value="F:protein serine/threonine phosphatase activity"/>
    <property type="evidence" value="ECO:0000318"/>
    <property type="project" value="GO_Central"/>
</dbReference>
<reference evidence="2 3" key="2">
    <citation type="journal article" date="2017" name="Genome Biol.">
        <title>New reference genome sequences of hot pepper reveal the massive evolution of plant disease-resistance genes by retroduplication.</title>
        <authorList>
            <person name="Kim S."/>
            <person name="Park J."/>
            <person name="Yeom S.I."/>
            <person name="Kim Y.M."/>
            <person name="Seo E."/>
            <person name="Kim K.T."/>
            <person name="Kim M.S."/>
            <person name="Lee J.M."/>
            <person name="Cheong K."/>
            <person name="Shin H.S."/>
            <person name="Kim S.B."/>
            <person name="Han K."/>
            <person name="Lee J."/>
            <person name="Park M."/>
            <person name="Lee H.A."/>
            <person name="Lee H.Y."/>
            <person name="Lee Y."/>
            <person name="Oh S."/>
            <person name="Lee J.H."/>
            <person name="Choi E."/>
            <person name="Choi E."/>
            <person name="Lee S.E."/>
            <person name="Jeon J."/>
            <person name="Kim H."/>
            <person name="Choi G."/>
            <person name="Song H."/>
            <person name="Lee J."/>
            <person name="Lee S.C."/>
            <person name="Kwon J.K."/>
            <person name="Lee H.Y."/>
            <person name="Koo N."/>
            <person name="Hong Y."/>
            <person name="Kim R.W."/>
            <person name="Kang W.H."/>
            <person name="Huh J.H."/>
            <person name="Kang B.C."/>
            <person name="Yang T.J."/>
            <person name="Lee Y.H."/>
            <person name="Bennetzen J.L."/>
            <person name="Choi D."/>
        </authorList>
    </citation>
    <scope>NUCLEOTIDE SEQUENCE [LARGE SCALE GENOMIC DNA]</scope>
    <source>
        <strain evidence="3">cv. CM334</strain>
    </source>
</reference>
<evidence type="ECO:0000313" key="2">
    <source>
        <dbReference type="EMBL" id="PHT77414.1"/>
    </source>
</evidence>
<protein>
    <recommendedName>
        <fullName evidence="1">Protein phosphatase</fullName>
        <ecNumber evidence="1">3.1.3.16</ecNumber>
    </recommendedName>
</protein>
<keyword evidence="1" id="KW-0479">Metal-binding</keyword>